<evidence type="ECO:0000256" key="1">
    <source>
        <dbReference type="SAM" id="Phobius"/>
    </source>
</evidence>
<reference evidence="2" key="1">
    <citation type="submission" date="2016-10" db="EMBL/GenBank/DDBJ databases">
        <authorList>
            <person name="de Groot N.N."/>
        </authorList>
    </citation>
    <scope>NUCLEOTIDE SEQUENCE</scope>
</reference>
<name>A0A1W1D6N3_9ZZZZ</name>
<dbReference type="EMBL" id="FPHQ01000089">
    <property type="protein sequence ID" value="SFV76258.1"/>
    <property type="molecule type" value="Genomic_DNA"/>
</dbReference>
<accession>A0A1W1D6N3</accession>
<keyword evidence="1" id="KW-0812">Transmembrane</keyword>
<gene>
    <name evidence="2" type="ORF">MNB_SUP05-10-712</name>
</gene>
<keyword evidence="1" id="KW-1133">Transmembrane helix</keyword>
<protein>
    <submittedName>
        <fullName evidence="2">Uncharacterized protein</fullName>
    </submittedName>
</protein>
<dbReference type="AlphaFoldDB" id="A0A1W1D6N3"/>
<feature type="transmembrane region" description="Helical" evidence="1">
    <location>
        <begin position="12"/>
        <end position="34"/>
    </location>
</feature>
<evidence type="ECO:0000313" key="2">
    <source>
        <dbReference type="EMBL" id="SFV76258.1"/>
    </source>
</evidence>
<proteinExistence type="predicted"/>
<organism evidence="2">
    <name type="scientific">hydrothermal vent metagenome</name>
    <dbReference type="NCBI Taxonomy" id="652676"/>
    <lineage>
        <taxon>unclassified sequences</taxon>
        <taxon>metagenomes</taxon>
        <taxon>ecological metagenomes</taxon>
    </lineage>
</organism>
<keyword evidence="1" id="KW-0472">Membrane</keyword>
<sequence length="194" mass="22716">MAKRGGNKANPSFFPFVSVLIALIGVLIFIVLTLTVTAVKPKLIIEAPLEWSEAEQKFIKRKNVVIEFSEVNPTLRAEEYDIFVYQNMEFDADMEWKNVEKMYSRYQQNNPSSWEGTPFLDFVKDISTNKRKTHFISFLLRPTGVKTYSYLSEILNRRNSVIFDKKEYPGMQKDWAVDWTLVYLNDDREFGTDN</sequence>